<evidence type="ECO:0000256" key="2">
    <source>
        <dbReference type="ARBA" id="ARBA00022691"/>
    </source>
</evidence>
<dbReference type="PROSITE" id="PS51918">
    <property type="entry name" value="RADICAL_SAM"/>
    <property type="match status" value="1"/>
</dbReference>
<dbReference type="PANTHER" id="PTHR43273">
    <property type="entry name" value="ANAEROBIC SULFATASE-MATURATING ENZYME HOMOLOG ASLB-RELATED"/>
    <property type="match status" value="1"/>
</dbReference>
<dbReference type="KEGG" id="aacx:DEACI_4051"/>
<comment type="similarity">
    <text evidence="6">Belongs to the radical SAM superfamily. Anaerobic sulfatase-maturating enzyme family.</text>
</comment>
<feature type="chain" id="PRO_5038469942" evidence="7">
    <location>
        <begin position="28"/>
        <end position="355"/>
    </location>
</feature>
<accession>A0A8S0W5J9</accession>
<dbReference type="GO" id="GO:0016491">
    <property type="term" value="F:oxidoreductase activity"/>
    <property type="evidence" value="ECO:0007669"/>
    <property type="project" value="InterPro"/>
</dbReference>
<dbReference type="Gene3D" id="3.20.20.70">
    <property type="entry name" value="Aldolase class I"/>
    <property type="match status" value="1"/>
</dbReference>
<dbReference type="SFLD" id="SFLDS00029">
    <property type="entry name" value="Radical_SAM"/>
    <property type="match status" value="1"/>
</dbReference>
<keyword evidence="3" id="KW-0479">Metal-binding</keyword>
<dbReference type="InterPro" id="IPR023885">
    <property type="entry name" value="4Fe4S-binding_SPASM_dom"/>
</dbReference>
<organism evidence="9">
    <name type="scientific">Acididesulfobacillus acetoxydans</name>
    <dbReference type="NCBI Taxonomy" id="1561005"/>
    <lineage>
        <taxon>Bacteria</taxon>
        <taxon>Bacillati</taxon>
        <taxon>Bacillota</taxon>
        <taxon>Clostridia</taxon>
        <taxon>Eubacteriales</taxon>
        <taxon>Peptococcaceae</taxon>
        <taxon>Acididesulfobacillus</taxon>
    </lineage>
</organism>
<dbReference type="InterPro" id="IPR013785">
    <property type="entry name" value="Aldolase_TIM"/>
</dbReference>
<gene>
    <name evidence="9" type="ORF">DEACI_4051</name>
</gene>
<evidence type="ECO:0000256" key="3">
    <source>
        <dbReference type="ARBA" id="ARBA00022723"/>
    </source>
</evidence>
<feature type="signal peptide" evidence="7">
    <location>
        <begin position="1"/>
        <end position="27"/>
    </location>
</feature>
<dbReference type="GO" id="GO:0046872">
    <property type="term" value="F:metal ion binding"/>
    <property type="evidence" value="ECO:0007669"/>
    <property type="project" value="UniProtKB-KW"/>
</dbReference>
<keyword evidence="9" id="KW-0378">Hydrolase</keyword>
<dbReference type="EMBL" id="LR746496">
    <property type="protein sequence ID" value="CAA7603228.1"/>
    <property type="molecule type" value="Genomic_DNA"/>
</dbReference>
<evidence type="ECO:0000256" key="5">
    <source>
        <dbReference type="ARBA" id="ARBA00023014"/>
    </source>
</evidence>
<dbReference type="SUPFAM" id="SSF102114">
    <property type="entry name" value="Radical SAM enzymes"/>
    <property type="match status" value="1"/>
</dbReference>
<comment type="cofactor">
    <cofactor evidence="1">
        <name>[4Fe-4S] cluster</name>
        <dbReference type="ChEBI" id="CHEBI:49883"/>
    </cofactor>
</comment>
<dbReference type="NCBIfam" id="TIGR04085">
    <property type="entry name" value="rSAM_more_4Fe4S"/>
    <property type="match status" value="1"/>
</dbReference>
<name>A0A8S0W5J9_9FIRM</name>
<evidence type="ECO:0000256" key="4">
    <source>
        <dbReference type="ARBA" id="ARBA00023004"/>
    </source>
</evidence>
<evidence type="ECO:0000256" key="1">
    <source>
        <dbReference type="ARBA" id="ARBA00001966"/>
    </source>
</evidence>
<sequence>MRRPKPLKMLVLSLTGQCNFACSYCYAQAHAQESMSLATAIAAVNRAADSGEPFVLQFSGGEPLLSFAVMRDTIQYVRRKRIPALIQVQTNASLLSSQKIAFLRAAQVGIGVSLDGRPGINDRTRRLSSGEGTSRLILGGIEQLARQGVKIGLTCVISEANVSQLAGIVEMAYYLGNVRRLGFDLVRGQGRGSLLQPPAPESIERGLEQALRTAERLGRRSGTTLSIAQLERVKTLARRTERGFAHCPALKGEAAFVDAQGNIYACSSLIGEEKFRLGDVAAGIEESRQEAVVTLMQKSMGFCLECSSFSLCGGGCFARWYGAARSGEAYAGECTLKRVFIKWYLEQRTEASAIT</sequence>
<dbReference type="SFLD" id="SFLDG01384">
    <property type="entry name" value="thioether_bond_formation_requi"/>
    <property type="match status" value="1"/>
</dbReference>
<dbReference type="SFLD" id="SFLDG01067">
    <property type="entry name" value="SPASM/twitch_domain_containing"/>
    <property type="match status" value="1"/>
</dbReference>
<feature type="domain" description="Radical SAM core" evidence="8">
    <location>
        <begin position="2"/>
        <end position="220"/>
    </location>
</feature>
<evidence type="ECO:0000313" key="9">
    <source>
        <dbReference type="EMBL" id="CAA7603228.1"/>
    </source>
</evidence>
<keyword evidence="2" id="KW-0949">S-adenosyl-L-methionine</keyword>
<dbReference type="Proteomes" id="UP000836597">
    <property type="component" value="Chromosome"/>
</dbReference>
<evidence type="ECO:0000259" key="8">
    <source>
        <dbReference type="PROSITE" id="PS51918"/>
    </source>
</evidence>
<dbReference type="EC" id="3.5.1.90" evidence="9"/>
<keyword evidence="7" id="KW-0732">Signal</keyword>
<dbReference type="GO" id="GO:0051536">
    <property type="term" value="F:iron-sulfur cluster binding"/>
    <property type="evidence" value="ECO:0007669"/>
    <property type="project" value="UniProtKB-KW"/>
</dbReference>
<dbReference type="Pfam" id="PF04055">
    <property type="entry name" value="Radical_SAM"/>
    <property type="match status" value="1"/>
</dbReference>
<evidence type="ECO:0000256" key="7">
    <source>
        <dbReference type="SAM" id="SignalP"/>
    </source>
</evidence>
<evidence type="ECO:0000256" key="6">
    <source>
        <dbReference type="ARBA" id="ARBA00023601"/>
    </source>
</evidence>
<dbReference type="InterPro" id="IPR058240">
    <property type="entry name" value="rSAM_sf"/>
</dbReference>
<reference evidence="9" key="1">
    <citation type="submission" date="2020-01" db="EMBL/GenBank/DDBJ databases">
        <authorList>
            <person name="Hornung B."/>
        </authorList>
    </citation>
    <scope>NUCLEOTIDE SEQUENCE</scope>
    <source>
        <strain evidence="9">PacBioINE</strain>
    </source>
</reference>
<dbReference type="CDD" id="cd01335">
    <property type="entry name" value="Radical_SAM"/>
    <property type="match status" value="1"/>
</dbReference>
<keyword evidence="4" id="KW-0408">Iron</keyword>
<dbReference type="InterPro" id="IPR023867">
    <property type="entry name" value="Sulphatase_maturase_rSAM"/>
</dbReference>
<protein>
    <submittedName>
        <fullName evidence="9">Adenosylcobinamide hydrolase</fullName>
        <ecNumber evidence="9">3.5.1.90</ecNumber>
    </submittedName>
</protein>
<dbReference type="RefSeq" id="WP_240986480.1">
    <property type="nucleotide sequence ID" value="NZ_LR746496.1"/>
</dbReference>
<dbReference type="InterPro" id="IPR007197">
    <property type="entry name" value="rSAM"/>
</dbReference>
<keyword evidence="5" id="KW-0411">Iron-sulfur</keyword>
<dbReference type="SFLD" id="SFLDG01386">
    <property type="entry name" value="main_SPASM_domain-containing"/>
    <property type="match status" value="1"/>
</dbReference>
<dbReference type="GO" id="GO:0043756">
    <property type="term" value="F:adenosylcobinamide hydrolase activity"/>
    <property type="evidence" value="ECO:0007669"/>
    <property type="project" value="UniProtKB-EC"/>
</dbReference>
<dbReference type="PANTHER" id="PTHR43273:SF3">
    <property type="entry name" value="ANAEROBIC SULFATASE-MATURATING ENZYME HOMOLOG ASLB-RELATED"/>
    <property type="match status" value="1"/>
</dbReference>
<proteinExistence type="inferred from homology"/>
<dbReference type="AlphaFoldDB" id="A0A8S0W5J9"/>